<dbReference type="AlphaFoldDB" id="A0A652ZSR1"/>
<reference evidence="1" key="1">
    <citation type="submission" date="2018-07" db="EMBL/GenBank/DDBJ databases">
        <authorList>
            <consortium name="Genoscope - CEA"/>
            <person name="William W."/>
        </authorList>
    </citation>
    <scope>NUCLEOTIDE SEQUENCE</scope>
    <source>
        <strain evidence="1">IK1</strain>
    </source>
</reference>
<sequence>MGKEVGYGPRMSEIALPRSGDEEFAGRFFLAFENEYTAFDAGGRLDALPLIGAKAFSGAGDVWRAPRLSEADGREETGGTCAYDNGLVVPKVWHHFIDRD</sequence>
<gene>
    <name evidence="1" type="ORF">TRIP_E160042</name>
</gene>
<dbReference type="EMBL" id="UPXP01000008">
    <property type="protein sequence ID" value="VBB38818.1"/>
    <property type="molecule type" value="Genomic_DNA"/>
</dbReference>
<name>A0A652ZSR1_9SPIR</name>
<evidence type="ECO:0000313" key="1">
    <source>
        <dbReference type="EMBL" id="VBB38818.1"/>
    </source>
</evidence>
<proteinExistence type="predicted"/>
<protein>
    <submittedName>
        <fullName evidence="1">Uncharacterized protein</fullName>
    </submittedName>
</protein>
<organism evidence="1">
    <name type="scientific">uncultured Spirochaetota bacterium</name>
    <dbReference type="NCBI Taxonomy" id="460511"/>
    <lineage>
        <taxon>Bacteria</taxon>
        <taxon>Pseudomonadati</taxon>
        <taxon>Spirochaetota</taxon>
        <taxon>environmental samples</taxon>
    </lineage>
</organism>
<accession>A0A652ZSR1</accession>